<feature type="non-terminal residue" evidence="2">
    <location>
        <position position="1"/>
    </location>
</feature>
<evidence type="ECO:0000313" key="3">
    <source>
        <dbReference type="Proteomes" id="UP001189429"/>
    </source>
</evidence>
<dbReference type="EMBL" id="CAUYUJ010004784">
    <property type="protein sequence ID" value="CAK0810972.1"/>
    <property type="molecule type" value="Genomic_DNA"/>
</dbReference>
<sequence length="110" mass="12750">AHDRQLGEVRLQLDTEQRRCRDLQGEHAELLREVQAARRLAGEVENLQARARERELESARQENAAARYSEEARSAGRRVEALREERADLEERLHQGRAEALAEEELLRAQ</sequence>
<proteinExistence type="predicted"/>
<feature type="non-terminal residue" evidence="2">
    <location>
        <position position="110"/>
    </location>
</feature>
<dbReference type="Proteomes" id="UP001189429">
    <property type="component" value="Unassembled WGS sequence"/>
</dbReference>
<evidence type="ECO:0000313" key="2">
    <source>
        <dbReference type="EMBL" id="CAK0810972.1"/>
    </source>
</evidence>
<reference evidence="2" key="1">
    <citation type="submission" date="2023-10" db="EMBL/GenBank/DDBJ databases">
        <authorList>
            <person name="Chen Y."/>
            <person name="Shah S."/>
            <person name="Dougan E. K."/>
            <person name="Thang M."/>
            <person name="Chan C."/>
        </authorList>
    </citation>
    <scope>NUCLEOTIDE SEQUENCE [LARGE SCALE GENOMIC DNA]</scope>
</reference>
<feature type="compositionally biased region" description="Basic and acidic residues" evidence="1">
    <location>
        <begin position="68"/>
        <end position="79"/>
    </location>
</feature>
<comment type="caution">
    <text evidence="2">The sequence shown here is derived from an EMBL/GenBank/DDBJ whole genome shotgun (WGS) entry which is preliminary data.</text>
</comment>
<evidence type="ECO:0008006" key="4">
    <source>
        <dbReference type="Google" id="ProtNLM"/>
    </source>
</evidence>
<feature type="region of interest" description="Disordered" evidence="1">
    <location>
        <begin position="53"/>
        <end position="79"/>
    </location>
</feature>
<keyword evidence="3" id="KW-1185">Reference proteome</keyword>
<protein>
    <recommendedName>
        <fullName evidence="4">CROCC protein</fullName>
    </recommendedName>
</protein>
<evidence type="ECO:0000256" key="1">
    <source>
        <dbReference type="SAM" id="MobiDB-lite"/>
    </source>
</evidence>
<name>A0ABN9QZZ1_9DINO</name>
<gene>
    <name evidence="2" type="ORF">PCOR1329_LOCUS15740</name>
</gene>
<accession>A0ABN9QZZ1</accession>
<organism evidence="2 3">
    <name type="scientific">Prorocentrum cordatum</name>
    <dbReference type="NCBI Taxonomy" id="2364126"/>
    <lineage>
        <taxon>Eukaryota</taxon>
        <taxon>Sar</taxon>
        <taxon>Alveolata</taxon>
        <taxon>Dinophyceae</taxon>
        <taxon>Prorocentrales</taxon>
        <taxon>Prorocentraceae</taxon>
        <taxon>Prorocentrum</taxon>
    </lineage>
</organism>